<dbReference type="Proteomes" id="UP000576082">
    <property type="component" value="Unassembled WGS sequence"/>
</dbReference>
<keyword evidence="3" id="KW-1185">Reference proteome</keyword>
<reference evidence="2 3" key="1">
    <citation type="submission" date="2020-04" db="EMBL/GenBank/DDBJ databases">
        <title>Flammeovirga sp. SR4, a novel species isolated from seawater.</title>
        <authorList>
            <person name="Wang X."/>
        </authorList>
    </citation>
    <scope>NUCLEOTIDE SEQUENCE [LARGE SCALE GENOMIC DNA]</scope>
    <source>
        <strain evidence="2 3">ATCC 23126</strain>
    </source>
</reference>
<dbReference type="AlphaFoldDB" id="A0A7X9RWA3"/>
<feature type="signal peptide" evidence="1">
    <location>
        <begin position="1"/>
        <end position="22"/>
    </location>
</feature>
<dbReference type="EMBL" id="JABANE010000051">
    <property type="protein sequence ID" value="NME69893.1"/>
    <property type="molecule type" value="Genomic_DNA"/>
</dbReference>
<name>A0A7X9RWA3_9BACT</name>
<keyword evidence="1" id="KW-0732">Signal</keyword>
<evidence type="ECO:0000313" key="2">
    <source>
        <dbReference type="EMBL" id="NME69893.1"/>
    </source>
</evidence>
<evidence type="ECO:0000313" key="3">
    <source>
        <dbReference type="Proteomes" id="UP000576082"/>
    </source>
</evidence>
<organism evidence="2 3">
    <name type="scientific">Flammeovirga aprica JL-4</name>
    <dbReference type="NCBI Taxonomy" id="694437"/>
    <lineage>
        <taxon>Bacteria</taxon>
        <taxon>Pseudomonadati</taxon>
        <taxon>Bacteroidota</taxon>
        <taxon>Cytophagia</taxon>
        <taxon>Cytophagales</taxon>
        <taxon>Flammeovirgaceae</taxon>
        <taxon>Flammeovirga</taxon>
    </lineage>
</organism>
<proteinExistence type="predicted"/>
<sequence>MKKLFLFLFTIISFCMVNTALAQSGGGDYKGPGNLNIGLTSGFSDYGLGVQADYEFNLARDFTVGPSVGLQTWDNAGKTGTSIGVGARFRWYADRVFNLTHPKWDVFANGDIGFNINSFNSLWWGIGIGGKFHISDGFGLQAIIGSGAQIGVHFQL</sequence>
<comment type="caution">
    <text evidence="2">The sequence shown here is derived from an EMBL/GenBank/DDBJ whole genome shotgun (WGS) entry which is preliminary data.</text>
</comment>
<dbReference type="RefSeq" id="WP_169658147.1">
    <property type="nucleotide sequence ID" value="NZ_JABANE010000051.1"/>
</dbReference>
<evidence type="ECO:0008006" key="4">
    <source>
        <dbReference type="Google" id="ProtNLM"/>
    </source>
</evidence>
<evidence type="ECO:0000256" key="1">
    <source>
        <dbReference type="SAM" id="SignalP"/>
    </source>
</evidence>
<protein>
    <recommendedName>
        <fullName evidence="4">Outer membrane protein beta-barrel domain-containing protein</fullName>
    </recommendedName>
</protein>
<gene>
    <name evidence="2" type="ORF">HHU12_18110</name>
</gene>
<feature type="chain" id="PRO_5030928458" description="Outer membrane protein beta-barrel domain-containing protein" evidence="1">
    <location>
        <begin position="23"/>
        <end position="156"/>
    </location>
</feature>
<accession>A0A7X9RWA3</accession>